<evidence type="ECO:0000313" key="2">
    <source>
        <dbReference type="Proteomes" id="UP001204445"/>
    </source>
</evidence>
<dbReference type="EMBL" id="JANUCT010000026">
    <property type="protein sequence ID" value="MCS3904562.1"/>
    <property type="molecule type" value="Genomic_DNA"/>
</dbReference>
<feature type="non-terminal residue" evidence="1">
    <location>
        <position position="42"/>
    </location>
</feature>
<name>A0AAE3HPA7_9GAMM</name>
<dbReference type="AlphaFoldDB" id="A0AAE3HPA7"/>
<organism evidence="1 2">
    <name type="scientific">Methylohalomonas lacus</name>
    <dbReference type="NCBI Taxonomy" id="398773"/>
    <lineage>
        <taxon>Bacteria</taxon>
        <taxon>Pseudomonadati</taxon>
        <taxon>Pseudomonadota</taxon>
        <taxon>Gammaproteobacteria</taxon>
        <taxon>Methylohalomonadales</taxon>
        <taxon>Methylohalomonadaceae</taxon>
        <taxon>Methylohalomonas</taxon>
    </lineage>
</organism>
<gene>
    <name evidence="1" type="ORF">J2T55_002601</name>
</gene>
<reference evidence="1" key="1">
    <citation type="submission" date="2022-08" db="EMBL/GenBank/DDBJ databases">
        <title>Genomic Encyclopedia of Type Strains, Phase III (KMG-III): the genomes of soil and plant-associated and newly described type strains.</title>
        <authorList>
            <person name="Whitman W."/>
        </authorList>
    </citation>
    <scope>NUCLEOTIDE SEQUENCE</scope>
    <source>
        <strain evidence="1">HMT 1</strain>
    </source>
</reference>
<sequence>MTGKNPYSVRARISARQFRYLVRLFALDLDATQIAALTGLNR</sequence>
<accession>A0AAE3HPA7</accession>
<evidence type="ECO:0008006" key="3">
    <source>
        <dbReference type="Google" id="ProtNLM"/>
    </source>
</evidence>
<evidence type="ECO:0000313" key="1">
    <source>
        <dbReference type="EMBL" id="MCS3904562.1"/>
    </source>
</evidence>
<dbReference type="Proteomes" id="UP001204445">
    <property type="component" value="Unassembled WGS sequence"/>
</dbReference>
<keyword evidence="2" id="KW-1185">Reference proteome</keyword>
<protein>
    <recommendedName>
        <fullName evidence="3">IS1595 family transposase</fullName>
    </recommendedName>
</protein>
<comment type="caution">
    <text evidence="1">The sequence shown here is derived from an EMBL/GenBank/DDBJ whole genome shotgun (WGS) entry which is preliminary data.</text>
</comment>
<proteinExistence type="predicted"/>